<dbReference type="EMBL" id="QLLL01000007">
    <property type="protein sequence ID" value="RAJ01577.1"/>
    <property type="molecule type" value="Genomic_DNA"/>
</dbReference>
<dbReference type="InterPro" id="IPR011322">
    <property type="entry name" value="N-reg_PII-like_a/b"/>
</dbReference>
<dbReference type="RefSeq" id="WP_111599215.1">
    <property type="nucleotide sequence ID" value="NZ_QLLL01000007.1"/>
</dbReference>
<gene>
    <name evidence="2" type="ORF">LX64_03793</name>
</gene>
<dbReference type="OrthoDB" id="1467917at2"/>
<name>A0A327QIN7_9BACT</name>
<evidence type="ECO:0000259" key="1">
    <source>
        <dbReference type="Pfam" id="PF09413"/>
    </source>
</evidence>
<dbReference type="AlphaFoldDB" id="A0A327QIN7"/>
<feature type="domain" description="DUF2007" evidence="1">
    <location>
        <begin position="5"/>
        <end position="67"/>
    </location>
</feature>
<dbReference type="Proteomes" id="UP000249547">
    <property type="component" value="Unassembled WGS sequence"/>
</dbReference>
<organism evidence="2 3">
    <name type="scientific">Chitinophaga skermanii</name>
    <dbReference type="NCBI Taxonomy" id="331697"/>
    <lineage>
        <taxon>Bacteria</taxon>
        <taxon>Pseudomonadati</taxon>
        <taxon>Bacteroidota</taxon>
        <taxon>Chitinophagia</taxon>
        <taxon>Chitinophagales</taxon>
        <taxon>Chitinophagaceae</taxon>
        <taxon>Chitinophaga</taxon>
    </lineage>
</organism>
<accession>A0A327QIN7</accession>
<sequence length="79" mass="9006">MEKDWIKVYETNTPFQAEIIKGMLLDNGIEAVLVNKQDSNFNQMIPGMDEIYVHQTNADLANRLVKDNDAPQPAIDEEN</sequence>
<dbReference type="InterPro" id="IPR018551">
    <property type="entry name" value="DUF2007"/>
</dbReference>
<dbReference type="Pfam" id="PF09413">
    <property type="entry name" value="DUF2007"/>
    <property type="match status" value="1"/>
</dbReference>
<dbReference type="SUPFAM" id="SSF54913">
    <property type="entry name" value="GlnB-like"/>
    <property type="match status" value="1"/>
</dbReference>
<comment type="caution">
    <text evidence="2">The sequence shown here is derived from an EMBL/GenBank/DDBJ whole genome shotgun (WGS) entry which is preliminary data.</text>
</comment>
<protein>
    <submittedName>
        <fullName evidence="2">Putative signal transducing protein</fullName>
    </submittedName>
</protein>
<evidence type="ECO:0000313" key="2">
    <source>
        <dbReference type="EMBL" id="RAJ01577.1"/>
    </source>
</evidence>
<evidence type="ECO:0000313" key="3">
    <source>
        <dbReference type="Proteomes" id="UP000249547"/>
    </source>
</evidence>
<proteinExistence type="predicted"/>
<keyword evidence="3" id="KW-1185">Reference proteome</keyword>
<reference evidence="2 3" key="1">
    <citation type="submission" date="2018-06" db="EMBL/GenBank/DDBJ databases">
        <title>Genomic Encyclopedia of Archaeal and Bacterial Type Strains, Phase II (KMG-II): from individual species to whole genera.</title>
        <authorList>
            <person name="Goeker M."/>
        </authorList>
    </citation>
    <scope>NUCLEOTIDE SEQUENCE [LARGE SCALE GENOMIC DNA]</scope>
    <source>
        <strain evidence="2 3">DSM 23857</strain>
    </source>
</reference>